<evidence type="ECO:0000313" key="2">
    <source>
        <dbReference type="Proteomes" id="UP000187166"/>
    </source>
</evidence>
<evidence type="ECO:0000313" key="1">
    <source>
        <dbReference type="EMBL" id="OLR65181.1"/>
    </source>
</evidence>
<organism evidence="1 2">
    <name type="scientific">Peptoniphilus porci</name>
    <dbReference type="NCBI Taxonomy" id="2652280"/>
    <lineage>
        <taxon>Bacteria</taxon>
        <taxon>Bacillati</taxon>
        <taxon>Bacillota</taxon>
        <taxon>Tissierellia</taxon>
        <taxon>Tissierellales</taxon>
        <taxon>Peptoniphilaceae</taxon>
        <taxon>Peptoniphilus</taxon>
    </lineage>
</organism>
<keyword evidence="2" id="KW-1185">Reference proteome</keyword>
<gene>
    <name evidence="1" type="ORF">BIV18_06460</name>
</gene>
<dbReference type="Proteomes" id="UP000187166">
    <property type="component" value="Unassembled WGS sequence"/>
</dbReference>
<name>A0A1U7M0I4_9FIRM</name>
<proteinExistence type="predicted"/>
<sequence>MKQEILERLETEVKACKRYAENGVKKAKEGKIGLAINFLDIAQTAKKCANQAHEDIWEVSQGKLTDEEFELFAEAETLDRELQRAYEEIKRARK</sequence>
<dbReference type="AlphaFoldDB" id="A0A1U7M0I4"/>
<dbReference type="EMBL" id="MJIH01000001">
    <property type="protein sequence ID" value="OLR65181.1"/>
    <property type="molecule type" value="Genomic_DNA"/>
</dbReference>
<reference evidence="1 2" key="1">
    <citation type="journal article" date="2016" name="Appl. Environ. Microbiol.">
        <title>Function and Phylogeny of Bacterial Butyryl Coenzyme A:Acetate Transferases and Their Diversity in the Proximal Colon of Swine.</title>
        <authorList>
            <person name="Trachsel J."/>
            <person name="Bayles D.O."/>
            <person name="Looft T."/>
            <person name="Levine U.Y."/>
            <person name="Allen H.K."/>
        </authorList>
    </citation>
    <scope>NUCLEOTIDE SEQUENCE [LARGE SCALE GENOMIC DNA]</scope>
    <source>
        <strain evidence="1 2">35-6-1</strain>
    </source>
</reference>
<comment type="caution">
    <text evidence="1">The sequence shown here is derived from an EMBL/GenBank/DDBJ whole genome shotgun (WGS) entry which is preliminary data.</text>
</comment>
<accession>A0A1U7M0I4</accession>
<dbReference type="STRING" id="1465756.BIV18_06460"/>
<protein>
    <submittedName>
        <fullName evidence="1">Transcriptional regulator</fullName>
    </submittedName>
</protein>